<dbReference type="InterPro" id="IPR046896">
    <property type="entry name" value="Cup1-like_N"/>
</dbReference>
<protein>
    <recommendedName>
        <fullName evidence="2">Complex 1 LYR protein domain-containing protein</fullName>
    </recommendedName>
</protein>
<feature type="compositionally biased region" description="Low complexity" evidence="1">
    <location>
        <begin position="277"/>
        <end position="294"/>
    </location>
</feature>
<evidence type="ECO:0000313" key="3">
    <source>
        <dbReference type="EMBL" id="KAG5935017.1"/>
    </source>
</evidence>
<dbReference type="Proteomes" id="UP000706124">
    <property type="component" value="Unassembled WGS sequence"/>
</dbReference>
<sequence length="387" mass="43922">MQRQRFVPARNSRHRIAAISLYRALLRSADKVATPERSALRHAVRSRFVVDRPLTSLRLVYASMAAGYKFLSLLAKAQDQKSTEYAQVISHLRRMPPPPNRTPPLPPPPPKLPPKEPFLVNISKTDAPQYVPTYRLQSKVHNLNLCATSDGLPFLRLKKPQPPALSKMIGQKGIFYRETMIKWLETDEEPTWQATQEDEWEDLMAAQMRQEGLSGVEVRNAEASRLLTSSYRWSVKLTKLWWEWKLEKMWRDWMARGEALNKFFEEEKHPASVPEASSSSSSSPSSSPLSSSTSRDGDEKAALQTDKMNPKMNLGPPPNVGVMPVSQFPFSEAIEAQLKRMGISPGQEPEVDPFIGPRWNALVECEIQKQRGHGSARGKAWRDAWDK</sequence>
<feature type="domain" description="Complex 1 LYR protein" evidence="2">
    <location>
        <begin position="18"/>
        <end position="71"/>
    </location>
</feature>
<comment type="caution">
    <text evidence="3">The sequence shown here is derived from an EMBL/GenBank/DDBJ whole genome shotgun (WGS) entry which is preliminary data.</text>
</comment>
<evidence type="ECO:0000259" key="2">
    <source>
        <dbReference type="Pfam" id="PF05347"/>
    </source>
</evidence>
<keyword evidence="4" id="KW-1185">Reference proteome</keyword>
<dbReference type="EMBL" id="SRPO01000275">
    <property type="protein sequence ID" value="KAG5935017.1"/>
    <property type="molecule type" value="Genomic_DNA"/>
</dbReference>
<name>A0A9P7SF74_9HYPO</name>
<feature type="region of interest" description="Disordered" evidence="1">
    <location>
        <begin position="93"/>
        <end position="112"/>
    </location>
</feature>
<organism evidence="3 4">
    <name type="scientific">Claviceps pazoutovae</name>
    <dbReference type="NCBI Taxonomy" id="1649127"/>
    <lineage>
        <taxon>Eukaryota</taxon>
        <taxon>Fungi</taxon>
        <taxon>Dikarya</taxon>
        <taxon>Ascomycota</taxon>
        <taxon>Pezizomycotina</taxon>
        <taxon>Sordariomycetes</taxon>
        <taxon>Hypocreomycetidae</taxon>
        <taxon>Hypocreales</taxon>
        <taxon>Clavicipitaceae</taxon>
        <taxon>Claviceps</taxon>
    </lineage>
</organism>
<dbReference type="CDD" id="cd20273">
    <property type="entry name" value="Complex1_LYR_unchar"/>
    <property type="match status" value="1"/>
</dbReference>
<accession>A0A9P7SF74</accession>
<evidence type="ECO:0000313" key="4">
    <source>
        <dbReference type="Proteomes" id="UP000706124"/>
    </source>
</evidence>
<evidence type="ECO:0000256" key="1">
    <source>
        <dbReference type="SAM" id="MobiDB-lite"/>
    </source>
</evidence>
<feature type="compositionally biased region" description="Pro residues" evidence="1">
    <location>
        <begin position="95"/>
        <end position="112"/>
    </location>
</feature>
<dbReference type="Pfam" id="PF05347">
    <property type="entry name" value="Complex1_LYR"/>
    <property type="match status" value="1"/>
</dbReference>
<gene>
    <name evidence="3" type="ORF">E4U60_003402</name>
</gene>
<reference evidence="3 4" key="1">
    <citation type="journal article" date="2020" name="bioRxiv">
        <title>Whole genome comparisons of ergot fungi reveals the divergence and evolution of species within the genus Claviceps are the result of varying mechanisms driving genome evolution and host range expansion.</title>
        <authorList>
            <person name="Wyka S.A."/>
            <person name="Mondo S.J."/>
            <person name="Liu M."/>
            <person name="Dettman J."/>
            <person name="Nalam V."/>
            <person name="Broders K.D."/>
        </authorList>
    </citation>
    <scope>NUCLEOTIDE SEQUENCE [LARGE SCALE GENOMIC DNA]</scope>
    <source>
        <strain evidence="3 4">CCC 1485</strain>
    </source>
</reference>
<feature type="region of interest" description="Disordered" evidence="1">
    <location>
        <begin position="271"/>
        <end position="314"/>
    </location>
</feature>
<dbReference type="OrthoDB" id="3925971at2759"/>
<proteinExistence type="predicted"/>
<dbReference type="AlphaFoldDB" id="A0A9P7SF74"/>
<dbReference type="InterPro" id="IPR008011">
    <property type="entry name" value="Complex1_LYR_dom"/>
</dbReference>